<sequence>MILSKIRTEIFEKHFQPSHVEQIKAAMRKILSGGQKSGGEKLYRQQLAKIELQIEKAVERMTEVPPDMIKHVAGRIRKLEDDRDAVRSRLAESDKTPAKRIEAVDERIQAAIGWLESLETLVETEYDPVKVNSMLHKFVDRVDFHMDRQQWGDSGTRYKCEVTGGVIYFRTEALPFGISGVCEELEPSPKRS</sequence>
<dbReference type="AlphaFoldDB" id="M5RH65"/>
<proteinExistence type="predicted"/>
<reference evidence="2 3" key="1">
    <citation type="journal article" date="2013" name="Mar. Genomics">
        <title>Expression of sulfatases in Rhodopirellula baltica and the diversity of sulfatases in the genus Rhodopirellula.</title>
        <authorList>
            <person name="Wegner C.E."/>
            <person name="Richter-Heitmann T."/>
            <person name="Klindworth A."/>
            <person name="Klockow C."/>
            <person name="Richter M."/>
            <person name="Achstetter T."/>
            <person name="Glockner F.O."/>
            <person name="Harder J."/>
        </authorList>
    </citation>
    <scope>NUCLEOTIDE SEQUENCE [LARGE SCALE GENOMIC DNA]</scope>
    <source>
        <strain evidence="2 3">SM1</strain>
    </source>
</reference>
<dbReference type="Proteomes" id="UP000011991">
    <property type="component" value="Unassembled WGS sequence"/>
</dbReference>
<protein>
    <submittedName>
        <fullName evidence="2">Uncharacterized protein</fullName>
    </submittedName>
</protein>
<keyword evidence="3" id="KW-1185">Reference proteome</keyword>
<accession>M5RH65</accession>
<gene>
    <name evidence="2" type="ORF">RMSM_04379</name>
</gene>
<name>M5RH65_9BACT</name>
<evidence type="ECO:0000313" key="3">
    <source>
        <dbReference type="Proteomes" id="UP000011991"/>
    </source>
</evidence>
<dbReference type="PATRIC" id="fig|1265738.3.peg.4394"/>
<feature type="coiled-coil region" evidence="1">
    <location>
        <begin position="40"/>
        <end position="96"/>
    </location>
</feature>
<keyword evidence="1" id="KW-0175">Coiled coil</keyword>
<dbReference type="EMBL" id="ANOG01000625">
    <property type="protein sequence ID" value="EMI18685.1"/>
    <property type="molecule type" value="Genomic_DNA"/>
</dbReference>
<evidence type="ECO:0000313" key="2">
    <source>
        <dbReference type="EMBL" id="EMI18685.1"/>
    </source>
</evidence>
<organism evidence="2 3">
    <name type="scientific">Rhodopirellula maiorica SM1</name>
    <dbReference type="NCBI Taxonomy" id="1265738"/>
    <lineage>
        <taxon>Bacteria</taxon>
        <taxon>Pseudomonadati</taxon>
        <taxon>Planctomycetota</taxon>
        <taxon>Planctomycetia</taxon>
        <taxon>Pirellulales</taxon>
        <taxon>Pirellulaceae</taxon>
        <taxon>Novipirellula</taxon>
    </lineage>
</organism>
<evidence type="ECO:0000256" key="1">
    <source>
        <dbReference type="SAM" id="Coils"/>
    </source>
</evidence>
<comment type="caution">
    <text evidence="2">The sequence shown here is derived from an EMBL/GenBank/DDBJ whole genome shotgun (WGS) entry which is preliminary data.</text>
</comment>
<dbReference type="RefSeq" id="WP_008700309.1">
    <property type="nucleotide sequence ID" value="NZ_ANOG01000625.1"/>
</dbReference>